<name>A0A074LQ66_9BACL</name>
<sequence>MRLITRSDFDGLVCAMLFKKMGMIDEMKFVHPKDMQDGLIEVTADDILANVPYVPGCGLWFDHHASELLRMGEKVDFQGETRLAPSAARVVYEYYGGREKFGPELDSIMEGVDKADSAQFSADDILNPKGWDLLSFIMDARTGLGRYRDYRISNYQLMEDLVDYCAHMSIEEILELPDVKERVDRYFELDREFRAMLLQYTRTDGNVIITDLRGVETIYPGNRFMVYALFPEQNISIWAIDGKAKQNAVFACGHSIINRTSQTDVGALMLANGGGGHKPAGTCQVPYAEADTVLQQLIDTMKANG</sequence>
<keyword evidence="2" id="KW-1185">Reference proteome</keyword>
<evidence type="ECO:0000313" key="2">
    <source>
        <dbReference type="Proteomes" id="UP000027931"/>
    </source>
</evidence>
<dbReference type="STRING" id="1157490.EL26_17630"/>
<dbReference type="RefSeq" id="WP_038091513.1">
    <property type="nucleotide sequence ID" value="NZ_JMIR01000029.1"/>
</dbReference>
<dbReference type="OrthoDB" id="105221at2"/>
<reference evidence="1 2" key="1">
    <citation type="journal article" date="2013" name="Int. J. Syst. Evol. Microbiol.">
        <title>Tumebacillus flagellatus sp. nov., an alpha-amylase/pullulanase-producing bacterium isolated from cassava wastewater.</title>
        <authorList>
            <person name="Wang Q."/>
            <person name="Xie N."/>
            <person name="Qin Y."/>
            <person name="Shen N."/>
            <person name="Zhu J."/>
            <person name="Mi H."/>
            <person name="Huang R."/>
        </authorList>
    </citation>
    <scope>NUCLEOTIDE SEQUENCE [LARGE SCALE GENOMIC DNA]</scope>
    <source>
        <strain evidence="1 2">GST4</strain>
    </source>
</reference>
<evidence type="ECO:0000313" key="1">
    <source>
        <dbReference type="EMBL" id="KEO81993.1"/>
    </source>
</evidence>
<dbReference type="InterPro" id="IPR016877">
    <property type="entry name" value="UCP028235"/>
</dbReference>
<proteinExistence type="predicted"/>
<comment type="caution">
    <text evidence="1">The sequence shown here is derived from an EMBL/GenBank/DDBJ whole genome shotgun (WGS) entry which is preliminary data.</text>
</comment>
<dbReference type="EMBL" id="JMIR01000029">
    <property type="protein sequence ID" value="KEO81993.1"/>
    <property type="molecule type" value="Genomic_DNA"/>
</dbReference>
<dbReference type="AlphaFoldDB" id="A0A074LQ66"/>
<gene>
    <name evidence="1" type="ORF">EL26_17630</name>
</gene>
<dbReference type="Proteomes" id="UP000027931">
    <property type="component" value="Unassembled WGS sequence"/>
</dbReference>
<protein>
    <submittedName>
        <fullName evidence="1">Exopolyphosphatase</fullName>
    </submittedName>
</protein>
<organism evidence="1 2">
    <name type="scientific">Tumebacillus flagellatus</name>
    <dbReference type="NCBI Taxonomy" id="1157490"/>
    <lineage>
        <taxon>Bacteria</taxon>
        <taxon>Bacillati</taxon>
        <taxon>Bacillota</taxon>
        <taxon>Bacilli</taxon>
        <taxon>Bacillales</taxon>
        <taxon>Alicyclobacillaceae</taxon>
        <taxon>Tumebacillus</taxon>
    </lineage>
</organism>
<accession>A0A074LQ66</accession>
<dbReference type="eggNOG" id="COG0618">
    <property type="taxonomic scope" value="Bacteria"/>
</dbReference>
<dbReference type="PIRSF" id="PIRSF028235">
    <property type="entry name" value="UCP028235"/>
    <property type="match status" value="1"/>
</dbReference>